<name>A0A9P5Y308_9AGAR</name>
<feature type="compositionally biased region" description="Low complexity" evidence="1">
    <location>
        <begin position="183"/>
        <end position="193"/>
    </location>
</feature>
<feature type="region of interest" description="Disordered" evidence="1">
    <location>
        <begin position="64"/>
        <end position="84"/>
    </location>
</feature>
<reference evidence="2" key="1">
    <citation type="submission" date="2020-11" db="EMBL/GenBank/DDBJ databases">
        <authorList>
            <consortium name="DOE Joint Genome Institute"/>
            <person name="Ahrendt S."/>
            <person name="Riley R."/>
            <person name="Andreopoulos W."/>
            <person name="Labutti K."/>
            <person name="Pangilinan J."/>
            <person name="Ruiz-Duenas F.J."/>
            <person name="Barrasa J.M."/>
            <person name="Sanchez-Garcia M."/>
            <person name="Camarero S."/>
            <person name="Miyauchi S."/>
            <person name="Serrano A."/>
            <person name="Linde D."/>
            <person name="Babiker R."/>
            <person name="Drula E."/>
            <person name="Ayuso-Fernandez I."/>
            <person name="Pacheco R."/>
            <person name="Padilla G."/>
            <person name="Ferreira P."/>
            <person name="Barriuso J."/>
            <person name="Kellner H."/>
            <person name="Castanera R."/>
            <person name="Alfaro M."/>
            <person name="Ramirez L."/>
            <person name="Pisabarro A.G."/>
            <person name="Kuo A."/>
            <person name="Tritt A."/>
            <person name="Lipzen A."/>
            <person name="He G."/>
            <person name="Yan M."/>
            <person name="Ng V."/>
            <person name="Cullen D."/>
            <person name="Martin F."/>
            <person name="Rosso M.-N."/>
            <person name="Henrissat B."/>
            <person name="Hibbett D."/>
            <person name="Martinez A.T."/>
            <person name="Grigoriev I.V."/>
        </authorList>
    </citation>
    <scope>NUCLEOTIDE SEQUENCE</scope>
    <source>
        <strain evidence="2">CBS 247.69</strain>
    </source>
</reference>
<dbReference type="EMBL" id="MU150299">
    <property type="protein sequence ID" value="KAF9460381.1"/>
    <property type="molecule type" value="Genomic_DNA"/>
</dbReference>
<feature type="compositionally biased region" description="Basic and acidic residues" evidence="1">
    <location>
        <begin position="72"/>
        <end position="84"/>
    </location>
</feature>
<keyword evidence="3" id="KW-1185">Reference proteome</keyword>
<evidence type="ECO:0000256" key="1">
    <source>
        <dbReference type="SAM" id="MobiDB-lite"/>
    </source>
</evidence>
<protein>
    <submittedName>
        <fullName evidence="2">Uncharacterized protein</fullName>
    </submittedName>
</protein>
<dbReference type="Proteomes" id="UP000807353">
    <property type="component" value="Unassembled WGS sequence"/>
</dbReference>
<evidence type="ECO:0000313" key="3">
    <source>
        <dbReference type="Proteomes" id="UP000807353"/>
    </source>
</evidence>
<feature type="compositionally biased region" description="Low complexity" evidence="1">
    <location>
        <begin position="200"/>
        <end position="215"/>
    </location>
</feature>
<gene>
    <name evidence="2" type="ORF">BDZ94DRAFT_1238466</name>
</gene>
<organism evidence="2 3">
    <name type="scientific">Collybia nuda</name>
    <dbReference type="NCBI Taxonomy" id="64659"/>
    <lineage>
        <taxon>Eukaryota</taxon>
        <taxon>Fungi</taxon>
        <taxon>Dikarya</taxon>
        <taxon>Basidiomycota</taxon>
        <taxon>Agaricomycotina</taxon>
        <taxon>Agaricomycetes</taxon>
        <taxon>Agaricomycetidae</taxon>
        <taxon>Agaricales</taxon>
        <taxon>Tricholomatineae</taxon>
        <taxon>Clitocybaceae</taxon>
        <taxon>Collybia</taxon>
    </lineage>
</organism>
<accession>A0A9P5Y308</accession>
<comment type="caution">
    <text evidence="2">The sequence shown here is derived from an EMBL/GenBank/DDBJ whole genome shotgun (WGS) entry which is preliminary data.</text>
</comment>
<sequence>MMLIRQLPAGSMTMSMPSFSFPSFPGSLPSKSSLLLSLLASVVLLSFIRAAVLCLRTNVSKQPQQLIQTSQEKQESTGQEETRQRRSSWAWGFISWENLPLALPVSLTTVENTTNGRGVGLQDKRREQIQSWQPTVRRGGPAFESPIPAIYQSEVPVSMAKMIMSRHTYRKPTNRPPARPLLPSTHSNTSRSSTPPPAASPSSASKPSRRTPSMV</sequence>
<dbReference type="AlphaFoldDB" id="A0A9P5Y308"/>
<evidence type="ECO:0000313" key="2">
    <source>
        <dbReference type="EMBL" id="KAF9460381.1"/>
    </source>
</evidence>
<dbReference type="OrthoDB" id="2791511at2759"/>
<feature type="region of interest" description="Disordered" evidence="1">
    <location>
        <begin position="169"/>
        <end position="215"/>
    </location>
</feature>
<proteinExistence type="predicted"/>